<protein>
    <submittedName>
        <fullName evidence="1">Uncharacterized protein</fullName>
    </submittedName>
</protein>
<keyword evidence="2" id="KW-1185">Reference proteome</keyword>
<proteinExistence type="predicted"/>
<dbReference type="Proteomes" id="UP001234178">
    <property type="component" value="Unassembled WGS sequence"/>
</dbReference>
<reference evidence="1 2" key="1">
    <citation type="journal article" date="2023" name="Nucleic Acids Res.">
        <title>The hologenome of Daphnia magna reveals possible DNA methylation and microbiome-mediated evolution of the host genome.</title>
        <authorList>
            <person name="Chaturvedi A."/>
            <person name="Li X."/>
            <person name="Dhandapani V."/>
            <person name="Marshall H."/>
            <person name="Kissane S."/>
            <person name="Cuenca-Cambronero M."/>
            <person name="Asole G."/>
            <person name="Calvet F."/>
            <person name="Ruiz-Romero M."/>
            <person name="Marangio P."/>
            <person name="Guigo R."/>
            <person name="Rago D."/>
            <person name="Mirbahai L."/>
            <person name="Eastwood N."/>
            <person name="Colbourne J.K."/>
            <person name="Zhou J."/>
            <person name="Mallon E."/>
            <person name="Orsini L."/>
        </authorList>
    </citation>
    <scope>NUCLEOTIDE SEQUENCE [LARGE SCALE GENOMIC DNA]</scope>
    <source>
        <strain evidence="1">LRV0_1</strain>
    </source>
</reference>
<evidence type="ECO:0000313" key="1">
    <source>
        <dbReference type="EMBL" id="KAK4022907.1"/>
    </source>
</evidence>
<accession>A0ABR0ACR9</accession>
<dbReference type="EMBL" id="JAOYFB010000037">
    <property type="protein sequence ID" value="KAK4022907.1"/>
    <property type="molecule type" value="Genomic_DNA"/>
</dbReference>
<gene>
    <name evidence="1" type="ORF">OUZ56_008351</name>
</gene>
<name>A0ABR0ACR9_9CRUS</name>
<comment type="caution">
    <text evidence="1">The sequence shown here is derived from an EMBL/GenBank/DDBJ whole genome shotgun (WGS) entry which is preliminary data.</text>
</comment>
<sequence length="77" mass="8660">MMSGICNQPRRMLVDMEAGLATDLLFFAVYLKKHSIATSNKGLFFSHACKISQEFESFLANGLGFFLQNVRYCDGND</sequence>
<organism evidence="1 2">
    <name type="scientific">Daphnia magna</name>
    <dbReference type="NCBI Taxonomy" id="35525"/>
    <lineage>
        <taxon>Eukaryota</taxon>
        <taxon>Metazoa</taxon>
        <taxon>Ecdysozoa</taxon>
        <taxon>Arthropoda</taxon>
        <taxon>Crustacea</taxon>
        <taxon>Branchiopoda</taxon>
        <taxon>Diplostraca</taxon>
        <taxon>Cladocera</taxon>
        <taxon>Anomopoda</taxon>
        <taxon>Daphniidae</taxon>
        <taxon>Daphnia</taxon>
    </lineage>
</organism>
<evidence type="ECO:0000313" key="2">
    <source>
        <dbReference type="Proteomes" id="UP001234178"/>
    </source>
</evidence>